<dbReference type="GeneID" id="94487599"/>
<evidence type="ECO:0000256" key="4">
    <source>
        <dbReference type="ARBA" id="ARBA00022825"/>
    </source>
</evidence>
<dbReference type="InterPro" id="IPR036116">
    <property type="entry name" value="FN3_sf"/>
</dbReference>
<evidence type="ECO:0000256" key="3">
    <source>
        <dbReference type="ARBA" id="ARBA00022801"/>
    </source>
</evidence>
<dbReference type="PROSITE" id="PS51892">
    <property type="entry name" value="SUBTILASE"/>
    <property type="match status" value="1"/>
</dbReference>
<dbReference type="InterPro" id="IPR034058">
    <property type="entry name" value="TagA/B/C/D_pept_dom"/>
</dbReference>
<sequence>MANKNNKKVLSLIMSIAMAISLMSPAVSAYEGSANNSTEKLLHLRSGTINLQNENEQYGLQFDEESTQRQLYVVQFNDVITDSSKQLLQQAGAELGDYLPDYAYLVRMNSQQAAILATNDQIYRITLFQPEWKNGNLSTSEDIPTSNYVISVFRGSEAEVARSLQQQAIPVTDVQEGYIEAVVSNESLPLVLHQPDVTFVESKPADEIFNDFVTNQVGAATSNGVWSNGLTGKGQVVTVADSGLDSGNLSTLHKDFEGQLHTAPVPIASGTWADTNGHGTHVAGTVLGTGAMSNGKYKGVAYGAKLFFQALGCGGDSICTGDVRNLFSAAKQQGSAIHTNSWGSRFNYTYSANSSRVDEFTFNDKNFTVLFAAGNDGRGGYKTVNAPGNAKNTITVGNLQKSNPNQIAVGSSKGYTLDGRVKPDVVVTGSNIISVRSSASSTPANPNQYYTTMSGTSMATPAVAGSAAIVREFYTENKHITPSSALIKATLINGAEDVGYGWMSRETGWGQVNLVNSLTPTEGRTNDFIDNTTGLKTNDSISYRVKAEADKPLKISLVWSDYQGAVQAGKQLVNDLDLEVKAPTGELYKGNCFVQNTASTSCTNNDDINNVENVYLSTPTTGEYTVTIKGHNVPQGPQSFALVVSGNRSSILGQAPENPEPIVLKAPEQLAVTAVTYNSVNLSWSDPNTGIQGLTYEIYQQQQKIGTSSQTNYTVKDLSPGNTYTFTVRIIDGQGNVSPDSQSVTAKLPKPEGNTEPWQIGKPYKVGDLVSYSGVIYACMQPHTSLDGWEPSNVTALWSPIQE</sequence>
<dbReference type="InterPro" id="IPR036852">
    <property type="entry name" value="Peptidase_S8/S53_dom_sf"/>
</dbReference>
<dbReference type="CDD" id="cd04842">
    <property type="entry name" value="Peptidases_S8_Kp43_protease"/>
    <property type="match status" value="1"/>
</dbReference>
<feature type="active site" description="Charge relay system" evidence="6">
    <location>
        <position position="241"/>
    </location>
</feature>
<evidence type="ECO:0000313" key="11">
    <source>
        <dbReference type="Proteomes" id="UP001527181"/>
    </source>
</evidence>
<dbReference type="Proteomes" id="UP001527181">
    <property type="component" value="Unassembled WGS sequence"/>
</dbReference>
<dbReference type="SUPFAM" id="SSF51055">
    <property type="entry name" value="Carbohydrate binding domain"/>
    <property type="match status" value="1"/>
</dbReference>
<dbReference type="SUPFAM" id="SSF52743">
    <property type="entry name" value="Subtilisin-like"/>
    <property type="match status" value="1"/>
</dbReference>
<keyword evidence="4 6" id="KW-0720">Serine protease</keyword>
<dbReference type="SMART" id="SM00495">
    <property type="entry name" value="ChtBD3"/>
    <property type="match status" value="1"/>
</dbReference>
<dbReference type="InterPro" id="IPR003961">
    <property type="entry name" value="FN3_dom"/>
</dbReference>
<proteinExistence type="inferred from homology"/>
<dbReference type="PROSITE" id="PS50853">
    <property type="entry name" value="FN3"/>
    <property type="match status" value="1"/>
</dbReference>
<comment type="caution">
    <text evidence="10">The sequence shown here is derived from an EMBL/GenBank/DDBJ whole genome shotgun (WGS) entry which is preliminary data.</text>
</comment>
<dbReference type="InterPro" id="IPR013783">
    <property type="entry name" value="Ig-like_fold"/>
</dbReference>
<keyword evidence="11" id="KW-1185">Reference proteome</keyword>
<gene>
    <name evidence="10" type="ORF">M5X12_12190</name>
</gene>
<evidence type="ECO:0000313" key="10">
    <source>
        <dbReference type="EMBL" id="MCY9761337.1"/>
    </source>
</evidence>
<evidence type="ECO:0000256" key="8">
    <source>
        <dbReference type="SAM" id="SignalP"/>
    </source>
</evidence>
<evidence type="ECO:0000256" key="2">
    <source>
        <dbReference type="ARBA" id="ARBA00022670"/>
    </source>
</evidence>
<evidence type="ECO:0000259" key="9">
    <source>
        <dbReference type="PROSITE" id="PS50853"/>
    </source>
</evidence>
<dbReference type="PRINTS" id="PR00723">
    <property type="entry name" value="SUBTILISIN"/>
</dbReference>
<dbReference type="PANTHER" id="PTHR43399:SF4">
    <property type="entry name" value="CELL WALL-ASSOCIATED PROTEASE"/>
    <property type="match status" value="1"/>
</dbReference>
<reference evidence="10 11" key="1">
    <citation type="submission" date="2022-05" db="EMBL/GenBank/DDBJ databases">
        <title>Genome Sequencing of Bee-Associated Microbes.</title>
        <authorList>
            <person name="Dunlap C."/>
        </authorList>
    </citation>
    <scope>NUCLEOTIDE SEQUENCE [LARGE SCALE GENOMIC DNA]</scope>
    <source>
        <strain evidence="10 11">NRRL B-04010</strain>
    </source>
</reference>
<keyword evidence="8" id="KW-0732">Signal</keyword>
<keyword evidence="3 6" id="KW-0378">Hydrolase</keyword>
<dbReference type="InterPro" id="IPR023828">
    <property type="entry name" value="Peptidase_S8_Ser-AS"/>
</dbReference>
<evidence type="ECO:0000256" key="7">
    <source>
        <dbReference type="SAM" id="MobiDB-lite"/>
    </source>
</evidence>
<dbReference type="Gene3D" id="2.60.120.380">
    <property type="match status" value="1"/>
</dbReference>
<evidence type="ECO:0000256" key="5">
    <source>
        <dbReference type="ARBA" id="ARBA00023326"/>
    </source>
</evidence>
<dbReference type="InterPro" id="IPR051048">
    <property type="entry name" value="Peptidase_S8/S53_subtilisin"/>
</dbReference>
<dbReference type="CDD" id="cd12214">
    <property type="entry name" value="ChiA1_BD"/>
    <property type="match status" value="1"/>
</dbReference>
<dbReference type="Gene3D" id="3.40.50.200">
    <property type="entry name" value="Peptidase S8/S53 domain"/>
    <property type="match status" value="1"/>
</dbReference>
<feature type="chain" id="PRO_5047333664" evidence="8">
    <location>
        <begin position="30"/>
        <end position="803"/>
    </location>
</feature>
<dbReference type="SUPFAM" id="SSF49785">
    <property type="entry name" value="Galactose-binding domain-like"/>
    <property type="match status" value="1"/>
</dbReference>
<feature type="signal peptide" evidence="8">
    <location>
        <begin position="1"/>
        <end position="29"/>
    </location>
</feature>
<dbReference type="SMART" id="SM00060">
    <property type="entry name" value="FN3"/>
    <property type="match status" value="1"/>
</dbReference>
<dbReference type="PROSITE" id="PS00138">
    <property type="entry name" value="SUBTILASE_SER"/>
    <property type="match status" value="1"/>
</dbReference>
<feature type="region of interest" description="Disordered" evidence="7">
    <location>
        <begin position="737"/>
        <end position="756"/>
    </location>
</feature>
<evidence type="ECO:0000256" key="1">
    <source>
        <dbReference type="ARBA" id="ARBA00011073"/>
    </source>
</evidence>
<dbReference type="InterPro" id="IPR015500">
    <property type="entry name" value="Peptidase_S8_subtilisin-rel"/>
</dbReference>
<evidence type="ECO:0000256" key="6">
    <source>
        <dbReference type="PROSITE-ProRule" id="PRU01240"/>
    </source>
</evidence>
<dbReference type="EMBL" id="JAMDNP010000021">
    <property type="protein sequence ID" value="MCY9761337.1"/>
    <property type="molecule type" value="Genomic_DNA"/>
</dbReference>
<feature type="domain" description="Fibronectin type-III" evidence="9">
    <location>
        <begin position="666"/>
        <end position="751"/>
    </location>
</feature>
<keyword evidence="5" id="KW-0624">Polysaccharide degradation</keyword>
<feature type="active site" description="Charge relay system" evidence="6">
    <location>
        <position position="457"/>
    </location>
</feature>
<organism evidence="10 11">
    <name type="scientific">Paenibacillus alvei</name>
    <name type="common">Bacillus alvei</name>
    <dbReference type="NCBI Taxonomy" id="44250"/>
    <lineage>
        <taxon>Bacteria</taxon>
        <taxon>Bacillati</taxon>
        <taxon>Bacillota</taxon>
        <taxon>Bacilli</taxon>
        <taxon>Bacillales</taxon>
        <taxon>Paenibacillaceae</taxon>
        <taxon>Paenibacillus</taxon>
    </lineage>
</organism>
<dbReference type="InterPro" id="IPR003610">
    <property type="entry name" value="CBM5/12"/>
</dbReference>
<comment type="similarity">
    <text evidence="1 6">Belongs to the peptidase S8 family.</text>
</comment>
<dbReference type="InterPro" id="IPR008979">
    <property type="entry name" value="Galactose-bd-like_sf"/>
</dbReference>
<keyword evidence="2 6" id="KW-0645">Protease</keyword>
<dbReference type="InterPro" id="IPR036573">
    <property type="entry name" value="CBM_sf_5/12"/>
</dbReference>
<dbReference type="InterPro" id="IPR000209">
    <property type="entry name" value="Peptidase_S8/S53_dom"/>
</dbReference>
<dbReference type="PANTHER" id="PTHR43399">
    <property type="entry name" value="SUBTILISIN-RELATED"/>
    <property type="match status" value="1"/>
</dbReference>
<dbReference type="Gene3D" id="2.60.40.10">
    <property type="entry name" value="Immunoglobulins"/>
    <property type="match status" value="1"/>
</dbReference>
<accession>A0ABT4GY45</accession>
<dbReference type="PROSITE" id="PS00137">
    <property type="entry name" value="SUBTILASE_HIS"/>
    <property type="match status" value="1"/>
</dbReference>
<dbReference type="InterPro" id="IPR022398">
    <property type="entry name" value="Peptidase_S8_His-AS"/>
</dbReference>
<dbReference type="CDD" id="cd00063">
    <property type="entry name" value="FN3"/>
    <property type="match status" value="1"/>
</dbReference>
<dbReference type="RefSeq" id="WP_005543440.1">
    <property type="nucleotide sequence ID" value="NZ_JAMDLX010000058.1"/>
</dbReference>
<keyword evidence="5" id="KW-0119">Carbohydrate metabolism</keyword>
<dbReference type="Pfam" id="PF00041">
    <property type="entry name" value="fn3"/>
    <property type="match status" value="1"/>
</dbReference>
<dbReference type="Gene3D" id="2.10.10.20">
    <property type="entry name" value="Carbohydrate-binding module superfamily 5/12"/>
    <property type="match status" value="1"/>
</dbReference>
<dbReference type="Pfam" id="PF02839">
    <property type="entry name" value="CBM_5_12"/>
    <property type="match status" value="1"/>
</dbReference>
<name>A0ABT4GY45_PAEAL</name>
<protein>
    <submittedName>
        <fullName evidence="10">S8 family serine peptidase</fullName>
    </submittedName>
</protein>
<feature type="active site" description="Charge relay system" evidence="6">
    <location>
        <position position="278"/>
    </location>
</feature>
<dbReference type="Pfam" id="PF00082">
    <property type="entry name" value="Peptidase_S8"/>
    <property type="match status" value="1"/>
</dbReference>
<dbReference type="SUPFAM" id="SSF49265">
    <property type="entry name" value="Fibronectin type III"/>
    <property type="match status" value="1"/>
</dbReference>